<organism evidence="9 10">
    <name type="scientific">Coffea canephora</name>
    <name type="common">Robusta coffee</name>
    <dbReference type="NCBI Taxonomy" id="49390"/>
    <lineage>
        <taxon>Eukaryota</taxon>
        <taxon>Viridiplantae</taxon>
        <taxon>Streptophyta</taxon>
        <taxon>Embryophyta</taxon>
        <taxon>Tracheophyta</taxon>
        <taxon>Spermatophyta</taxon>
        <taxon>Magnoliopsida</taxon>
        <taxon>eudicotyledons</taxon>
        <taxon>Gunneridae</taxon>
        <taxon>Pentapetalae</taxon>
        <taxon>asterids</taxon>
        <taxon>lamiids</taxon>
        <taxon>Gentianales</taxon>
        <taxon>Rubiaceae</taxon>
        <taxon>Ixoroideae</taxon>
        <taxon>Gardenieae complex</taxon>
        <taxon>Bertiereae - Coffeeae clade</taxon>
        <taxon>Coffeeae</taxon>
        <taxon>Coffea</taxon>
    </lineage>
</organism>
<dbReference type="GO" id="GO:0005576">
    <property type="term" value="C:extracellular region"/>
    <property type="evidence" value="ECO:0007669"/>
    <property type="project" value="TreeGrafter"/>
</dbReference>
<dbReference type="InterPro" id="IPR018188">
    <property type="entry name" value="RNase_T2_His_AS_1"/>
</dbReference>
<dbReference type="GO" id="GO:0003723">
    <property type="term" value="F:RNA binding"/>
    <property type="evidence" value="ECO:0007669"/>
    <property type="project" value="InterPro"/>
</dbReference>
<dbReference type="InterPro" id="IPR001568">
    <property type="entry name" value="RNase_T2-like"/>
</dbReference>
<dbReference type="PANTHER" id="PTHR11240:SF22">
    <property type="entry name" value="RIBONUCLEASE T2"/>
    <property type="match status" value="1"/>
</dbReference>
<keyword evidence="4" id="KW-0378">Hydrolase</keyword>
<evidence type="ECO:0000256" key="7">
    <source>
        <dbReference type="RuleBase" id="RU004328"/>
    </source>
</evidence>
<dbReference type="InterPro" id="IPR033697">
    <property type="entry name" value="Ribonuclease_T2_eukaryotic"/>
</dbReference>
<reference evidence="10" key="1">
    <citation type="journal article" date="2014" name="Science">
        <title>The coffee genome provides insight into the convergent evolution of caffeine biosynthesis.</title>
        <authorList>
            <person name="Denoeud F."/>
            <person name="Carretero-Paulet L."/>
            <person name="Dereeper A."/>
            <person name="Droc G."/>
            <person name="Guyot R."/>
            <person name="Pietrella M."/>
            <person name="Zheng C."/>
            <person name="Alberti A."/>
            <person name="Anthony F."/>
            <person name="Aprea G."/>
            <person name="Aury J.M."/>
            <person name="Bento P."/>
            <person name="Bernard M."/>
            <person name="Bocs S."/>
            <person name="Campa C."/>
            <person name="Cenci A."/>
            <person name="Combes M.C."/>
            <person name="Crouzillat D."/>
            <person name="Da Silva C."/>
            <person name="Daddiego L."/>
            <person name="De Bellis F."/>
            <person name="Dussert S."/>
            <person name="Garsmeur O."/>
            <person name="Gayraud T."/>
            <person name="Guignon V."/>
            <person name="Jahn K."/>
            <person name="Jamilloux V."/>
            <person name="Joet T."/>
            <person name="Labadie K."/>
            <person name="Lan T."/>
            <person name="Leclercq J."/>
            <person name="Lepelley M."/>
            <person name="Leroy T."/>
            <person name="Li L.T."/>
            <person name="Librado P."/>
            <person name="Lopez L."/>
            <person name="Munoz A."/>
            <person name="Noel B."/>
            <person name="Pallavicini A."/>
            <person name="Perrotta G."/>
            <person name="Poncet V."/>
            <person name="Pot D."/>
            <person name="Priyono X."/>
            <person name="Rigoreau M."/>
            <person name="Rouard M."/>
            <person name="Rozas J."/>
            <person name="Tranchant-Dubreuil C."/>
            <person name="VanBuren R."/>
            <person name="Zhang Q."/>
            <person name="Andrade A.C."/>
            <person name="Argout X."/>
            <person name="Bertrand B."/>
            <person name="de Kochko A."/>
            <person name="Graziosi G."/>
            <person name="Henry R.J."/>
            <person name="Jayarama X."/>
            <person name="Ming R."/>
            <person name="Nagai C."/>
            <person name="Rounsley S."/>
            <person name="Sankoff D."/>
            <person name="Giuliano G."/>
            <person name="Albert V.A."/>
            <person name="Wincker P."/>
            <person name="Lashermes P."/>
        </authorList>
    </citation>
    <scope>NUCLEOTIDE SEQUENCE [LARGE SCALE GENOMIC DNA]</scope>
    <source>
        <strain evidence="10">cv. DH200-94</strain>
    </source>
</reference>
<dbReference type="EMBL" id="HG739094">
    <property type="protein sequence ID" value="CDP03452.1"/>
    <property type="molecule type" value="Genomic_DNA"/>
</dbReference>
<evidence type="ECO:0000313" key="9">
    <source>
        <dbReference type="EMBL" id="CDP03452.1"/>
    </source>
</evidence>
<dbReference type="InterPro" id="IPR036430">
    <property type="entry name" value="RNase_T2-like_sf"/>
</dbReference>
<dbReference type="GO" id="GO:0006401">
    <property type="term" value="P:RNA catabolic process"/>
    <property type="evidence" value="ECO:0007669"/>
    <property type="project" value="TreeGrafter"/>
</dbReference>
<evidence type="ECO:0000256" key="4">
    <source>
        <dbReference type="ARBA" id="ARBA00022801"/>
    </source>
</evidence>
<feature type="active site" evidence="6">
    <location>
        <position position="177"/>
    </location>
</feature>
<dbReference type="SUPFAM" id="SSF55895">
    <property type="entry name" value="Ribonuclease Rh-like"/>
    <property type="match status" value="1"/>
</dbReference>
<evidence type="ECO:0000256" key="5">
    <source>
        <dbReference type="ARBA" id="ARBA00023157"/>
    </source>
</evidence>
<sequence length="301" mass="33178">MAFLPIQIVVLMQLLMILVASLCLMKINGVDLGEELTGGVHGGGSGQEQREFDYFKLALQWPGTICQGNHRCCASNGCCQGSNSLSEFTIHGLWPDYNDGSWPSCCNGPRYDSKEISTLTDVLKKYWPSLSCSKSSTCHGGKGTFWAHEFHHIALTCFLSAGFVVELGDNCLQWEKHGTCCSPVIRDEYSYFLTAINVYSKHNVTQVLNEAGYLPSNSEKYPLGGIIAAIQNAFHATPELQCKGGAVEELHLCFFKDFKPRDCISEPHIESYLVASSSCPKYVSLPDVQASSRYADTRVAF</sequence>
<accession>A0A068U557</accession>
<name>A0A068U557_COFCA</name>
<gene>
    <name evidence="9" type="ORF">GSCOC_T00015218001</name>
</gene>
<feature type="chain" id="PRO_5001657619" evidence="8">
    <location>
        <begin position="30"/>
        <end position="301"/>
    </location>
</feature>
<keyword evidence="5" id="KW-1015">Disulfide bond</keyword>
<dbReference type="CDD" id="cd01061">
    <property type="entry name" value="RNase_T2_euk"/>
    <property type="match status" value="1"/>
</dbReference>
<dbReference type="PROSITE" id="PS00530">
    <property type="entry name" value="RNASE_T2_1"/>
    <property type="match status" value="1"/>
</dbReference>
<dbReference type="Proteomes" id="UP000295252">
    <property type="component" value="Chromosome V"/>
</dbReference>
<keyword evidence="8" id="KW-0732">Signal</keyword>
<dbReference type="PhylomeDB" id="A0A068U557"/>
<dbReference type="Gramene" id="CDP03452">
    <property type="protein sequence ID" value="CDP03452"/>
    <property type="gene ID" value="GSCOC_T00015218001"/>
</dbReference>
<feature type="active site" evidence="6">
    <location>
        <position position="149"/>
    </location>
</feature>
<evidence type="ECO:0000256" key="2">
    <source>
        <dbReference type="ARBA" id="ARBA00022722"/>
    </source>
</evidence>
<keyword evidence="10" id="KW-1185">Reference proteome</keyword>
<protein>
    <submittedName>
        <fullName evidence="9">Uncharacterized protein</fullName>
    </submittedName>
</protein>
<dbReference type="Pfam" id="PF00445">
    <property type="entry name" value="Ribonuclease_T2"/>
    <property type="match status" value="2"/>
</dbReference>
<dbReference type="AlphaFoldDB" id="A0A068U557"/>
<dbReference type="FunCoup" id="A0A068U557">
    <property type="interactions" value="1255"/>
</dbReference>
<dbReference type="Gene3D" id="3.90.730.10">
    <property type="entry name" value="Ribonuclease T2-like"/>
    <property type="match status" value="1"/>
</dbReference>
<dbReference type="PANTHER" id="PTHR11240">
    <property type="entry name" value="RIBONUCLEASE T2"/>
    <property type="match status" value="1"/>
</dbReference>
<comment type="similarity">
    <text evidence="1 7">Belongs to the RNase T2 family.</text>
</comment>
<proteinExistence type="inferred from homology"/>
<keyword evidence="2" id="KW-0540">Nuclease</keyword>
<evidence type="ECO:0000256" key="8">
    <source>
        <dbReference type="SAM" id="SignalP"/>
    </source>
</evidence>
<keyword evidence="3" id="KW-0255">Endonuclease</keyword>
<dbReference type="GO" id="GO:0016787">
    <property type="term" value="F:hydrolase activity"/>
    <property type="evidence" value="ECO:0007669"/>
    <property type="project" value="UniProtKB-KW"/>
</dbReference>
<evidence type="ECO:0000256" key="3">
    <source>
        <dbReference type="ARBA" id="ARBA00022759"/>
    </source>
</evidence>
<evidence type="ECO:0000256" key="1">
    <source>
        <dbReference type="ARBA" id="ARBA00007469"/>
    </source>
</evidence>
<dbReference type="GO" id="GO:0033897">
    <property type="term" value="F:ribonuclease T2 activity"/>
    <property type="evidence" value="ECO:0007669"/>
    <property type="project" value="InterPro"/>
</dbReference>
<dbReference type="InParanoid" id="A0A068U557"/>
<evidence type="ECO:0000313" key="10">
    <source>
        <dbReference type="Proteomes" id="UP000295252"/>
    </source>
</evidence>
<dbReference type="OrthoDB" id="435754at2759"/>
<feature type="signal peptide" evidence="8">
    <location>
        <begin position="1"/>
        <end position="29"/>
    </location>
</feature>
<evidence type="ECO:0000256" key="6">
    <source>
        <dbReference type="PIRSR" id="PIRSR633697-1"/>
    </source>
</evidence>
<feature type="active site" evidence="6">
    <location>
        <position position="91"/>
    </location>
</feature>
<dbReference type="OMA" id="SWSPTFC"/>